<dbReference type="GO" id="GO:0008855">
    <property type="term" value="F:exodeoxyribonuclease VII activity"/>
    <property type="evidence" value="ECO:0007669"/>
    <property type="project" value="UniProtKB-UniRule"/>
</dbReference>
<keyword evidence="4 5" id="KW-0269">Exonuclease</keyword>
<accession>F6DCH9</accession>
<comment type="catalytic activity">
    <reaction evidence="5">
        <text>Exonucleolytic cleavage in either 5'- to 3'- or 3'- to 5'-direction to yield nucleoside 5'-phosphates.</text>
        <dbReference type="EC" id="3.1.11.6"/>
    </reaction>
</comment>
<dbReference type="EMBL" id="CP002776">
    <property type="protein sequence ID" value="AEG31565.1"/>
    <property type="molecule type" value="Genomic_DNA"/>
</dbReference>
<feature type="domain" description="OB-fold nucleic acid binding" evidence="7">
    <location>
        <begin position="73"/>
        <end position="177"/>
    </location>
</feature>
<evidence type="ECO:0000256" key="3">
    <source>
        <dbReference type="ARBA" id="ARBA00022801"/>
    </source>
</evidence>
<evidence type="ECO:0000313" key="9">
    <source>
        <dbReference type="EMBL" id="AEG31565.1"/>
    </source>
</evidence>
<dbReference type="PANTHER" id="PTHR30008">
    <property type="entry name" value="EXODEOXYRIBONUCLEASE 7 LARGE SUBUNIT"/>
    <property type="match status" value="1"/>
</dbReference>
<dbReference type="Pfam" id="PF18974">
    <property type="entry name" value="DUF5710"/>
    <property type="match status" value="1"/>
</dbReference>
<dbReference type="eggNOG" id="COG1570">
    <property type="taxonomic scope" value="Bacteria"/>
</dbReference>
<feature type="domain" description="DUF5710" evidence="8">
    <location>
        <begin position="1"/>
        <end position="46"/>
    </location>
</feature>
<name>F6DCH9_THICA</name>
<dbReference type="GO" id="GO:0006308">
    <property type="term" value="P:DNA catabolic process"/>
    <property type="evidence" value="ECO:0007669"/>
    <property type="project" value="UniProtKB-UniRule"/>
</dbReference>
<dbReference type="PANTHER" id="PTHR30008:SF0">
    <property type="entry name" value="EXODEOXYRIBONUCLEASE 7 LARGE SUBUNIT"/>
    <property type="match status" value="1"/>
</dbReference>
<dbReference type="HOGENOM" id="CLU_023625_4_0_6"/>
<reference evidence="9 10" key="1">
    <citation type="submission" date="2011-05" db="EMBL/GenBank/DDBJ databases">
        <title>Complete sequence of Thioalkalimicrobium cyclicum ALM1.</title>
        <authorList>
            <consortium name="US DOE Joint Genome Institute"/>
            <person name="Lucas S."/>
            <person name="Han J."/>
            <person name="Lapidus A."/>
            <person name="Cheng J.-F."/>
            <person name="Goodwin L."/>
            <person name="Pitluck S."/>
            <person name="Peters L."/>
            <person name="Mikhailova N."/>
            <person name="Davenport K."/>
            <person name="Han C."/>
            <person name="Tapia R."/>
            <person name="Land M."/>
            <person name="Hauser L."/>
            <person name="Kyrpides N."/>
            <person name="Ivanova N."/>
            <person name="Pagani I."/>
            <person name="Kappler U."/>
            <person name="Woyke T."/>
        </authorList>
    </citation>
    <scope>NUCLEOTIDE SEQUENCE [LARGE SCALE GENOMIC DNA]</scope>
    <source>
        <strain evidence="10">DSM 14477 / JCM 11371 / ALM1</strain>
    </source>
</reference>
<proteinExistence type="inferred from homology"/>
<evidence type="ECO:0000259" key="6">
    <source>
        <dbReference type="Pfam" id="PF02601"/>
    </source>
</evidence>
<evidence type="ECO:0000256" key="4">
    <source>
        <dbReference type="ARBA" id="ARBA00022839"/>
    </source>
</evidence>
<dbReference type="KEGG" id="tcy:Thicy_0793"/>
<dbReference type="InterPro" id="IPR003753">
    <property type="entry name" value="Exonuc_VII_L"/>
</dbReference>
<gene>
    <name evidence="9" type="ordered locus">Thicy_0793</name>
</gene>
<organism evidence="9 10">
    <name type="scientific">Thiomicrospira cyclica (strain DSM 14477 / JCM 11371 / ALM1)</name>
    <name type="common">Thioalkalimicrobium cyclicum</name>
    <dbReference type="NCBI Taxonomy" id="717773"/>
    <lineage>
        <taxon>Bacteria</taxon>
        <taxon>Pseudomonadati</taxon>
        <taxon>Pseudomonadota</taxon>
        <taxon>Gammaproteobacteria</taxon>
        <taxon>Thiotrichales</taxon>
        <taxon>Piscirickettsiaceae</taxon>
        <taxon>Thiomicrospira</taxon>
    </lineage>
</organism>
<dbReference type="GO" id="GO:0005737">
    <property type="term" value="C:cytoplasm"/>
    <property type="evidence" value="ECO:0007669"/>
    <property type="project" value="UniProtKB-SubCell"/>
</dbReference>
<comment type="similarity">
    <text evidence="5">Belongs to the XseA family.</text>
</comment>
<keyword evidence="1" id="KW-0963">Cytoplasm</keyword>
<evidence type="ECO:0000256" key="1">
    <source>
        <dbReference type="ARBA" id="ARBA00022490"/>
    </source>
</evidence>
<dbReference type="InterPro" id="IPR043764">
    <property type="entry name" value="DUF5710"/>
</dbReference>
<keyword evidence="10" id="KW-1185">Reference proteome</keyword>
<keyword evidence="3 5" id="KW-0378">Hydrolase</keyword>
<dbReference type="AlphaFoldDB" id="F6DCH9"/>
<sequence>MLYLEVPFAQKEQAKSLGARWDPLKKKWYLPEAEHKDLTPFQAWLPTGQLLGAGLVPTPVAVDSVDAKDQSALSLSELLGQVQQQLQLSFNQPLWVKAEIANLSERRGHWYLELSETNDQGQSLASCRAMIWASQADSLLASFEQVTGSSLADGQQVLVQVQVNFHERFGFSLVIVGIDPSFTLGAIEANLIAIRQALIKQGIYQHNKRFAWPSDFFRIAVIAPPKAAGLGDFRTEADHLAKHQLCEFSYFYSSFQGENTAEELATAFEAVIARHKYQAFDALVIIRGGGAKLDLNPLNTWSLASLIAQAPLPVFTGIGHERDNTILDEVANRRFDTPSKVIAAICQQLVHSAKQTNQAWQQIQQTSLMQLQQAKSHLNQLKQQVNFQQTRQISHWQQQLTPLYQQIHYTSLRQINVVRIQLDNHMTQMRQQAWRPIQPLKIQLANWHQQLNTQALQQVRQQRHACQQWIGFILSAGPQTQLKRGFALAKTANGQPILTAKAAQQAQQFDLEFADGLVSVNLQTNKD</sequence>
<evidence type="ECO:0000256" key="5">
    <source>
        <dbReference type="RuleBase" id="RU004355"/>
    </source>
</evidence>
<dbReference type="GO" id="GO:0003676">
    <property type="term" value="F:nucleic acid binding"/>
    <property type="evidence" value="ECO:0007669"/>
    <property type="project" value="InterPro"/>
</dbReference>
<dbReference type="SUPFAM" id="SSF58113">
    <property type="entry name" value="Apolipoprotein A-I"/>
    <property type="match status" value="1"/>
</dbReference>
<dbReference type="GO" id="GO:0009318">
    <property type="term" value="C:exodeoxyribonuclease VII complex"/>
    <property type="evidence" value="ECO:0007669"/>
    <property type="project" value="UniProtKB-UniRule"/>
</dbReference>
<dbReference type="EC" id="3.1.11.6" evidence="5"/>
<evidence type="ECO:0000259" key="8">
    <source>
        <dbReference type="Pfam" id="PF18974"/>
    </source>
</evidence>
<dbReference type="Pfam" id="PF13742">
    <property type="entry name" value="tRNA_anti_2"/>
    <property type="match status" value="1"/>
</dbReference>
<evidence type="ECO:0000259" key="7">
    <source>
        <dbReference type="Pfam" id="PF13742"/>
    </source>
</evidence>
<dbReference type="Proteomes" id="UP000009232">
    <property type="component" value="Chromosome"/>
</dbReference>
<protein>
    <recommendedName>
        <fullName evidence="5">Exodeoxyribonuclease 7 large subunit</fullName>
        <ecNumber evidence="5">3.1.11.6</ecNumber>
    </recommendedName>
</protein>
<dbReference type="InterPro" id="IPR020579">
    <property type="entry name" value="Exonuc_VII_lsu_C"/>
</dbReference>
<dbReference type="RefSeq" id="WP_013835344.1">
    <property type="nucleotide sequence ID" value="NC_015581.1"/>
</dbReference>
<dbReference type="InterPro" id="IPR025824">
    <property type="entry name" value="OB-fold_nuc-bd_dom"/>
</dbReference>
<feature type="domain" description="Exonuclease VII large subunit C-terminal" evidence="6">
    <location>
        <begin position="207"/>
        <end position="520"/>
    </location>
</feature>
<dbReference type="CDD" id="cd04489">
    <property type="entry name" value="ExoVII_LU_OBF"/>
    <property type="match status" value="1"/>
</dbReference>
<dbReference type="Pfam" id="PF02601">
    <property type="entry name" value="Exonuc_VII_L"/>
    <property type="match status" value="1"/>
</dbReference>
<dbReference type="OrthoDB" id="7235451at2"/>
<comment type="subcellular location">
    <subcellularLocation>
        <location evidence="5">Cytoplasm</location>
    </subcellularLocation>
</comment>
<evidence type="ECO:0000256" key="2">
    <source>
        <dbReference type="ARBA" id="ARBA00022722"/>
    </source>
</evidence>
<dbReference type="STRING" id="717773.Thicy_0793"/>
<evidence type="ECO:0000313" key="10">
    <source>
        <dbReference type="Proteomes" id="UP000009232"/>
    </source>
</evidence>
<dbReference type="NCBIfam" id="TIGR00237">
    <property type="entry name" value="xseA"/>
    <property type="match status" value="1"/>
</dbReference>
<keyword evidence="2 5" id="KW-0540">Nuclease</keyword>